<evidence type="ECO:0008006" key="5">
    <source>
        <dbReference type="Google" id="ProtNLM"/>
    </source>
</evidence>
<evidence type="ECO:0000313" key="3">
    <source>
        <dbReference type="EMBL" id="OHB02701.1"/>
    </source>
</evidence>
<dbReference type="GO" id="GO:0005975">
    <property type="term" value="P:carbohydrate metabolic process"/>
    <property type="evidence" value="ECO:0007669"/>
    <property type="project" value="InterPro"/>
</dbReference>
<dbReference type="Proteomes" id="UP000177707">
    <property type="component" value="Unassembled WGS sequence"/>
</dbReference>
<dbReference type="InterPro" id="IPR013785">
    <property type="entry name" value="Aldolase_TIM"/>
</dbReference>
<organism evidence="3 4">
    <name type="scientific">Candidatus Zambryskibacteria bacterium RIFCSPLOWO2_01_FULL_39_39</name>
    <dbReference type="NCBI Taxonomy" id="1802758"/>
    <lineage>
        <taxon>Bacteria</taxon>
        <taxon>Candidatus Zambryskiibacteriota</taxon>
    </lineage>
</organism>
<dbReference type="Gene3D" id="3.20.20.70">
    <property type="entry name" value="Aldolase class I"/>
    <property type="match status" value="1"/>
</dbReference>
<dbReference type="EMBL" id="MHWB01000002">
    <property type="protein sequence ID" value="OHB02701.1"/>
    <property type="molecule type" value="Genomic_DNA"/>
</dbReference>
<dbReference type="PANTHER" id="PTHR11749">
    <property type="entry name" value="RIBULOSE-5-PHOSPHATE-3-EPIMERASE"/>
    <property type="match status" value="1"/>
</dbReference>
<dbReference type="InterPro" id="IPR000056">
    <property type="entry name" value="Ribul_P_3_epim-like"/>
</dbReference>
<name>A0A1G2TZG8_9BACT</name>
<evidence type="ECO:0000256" key="2">
    <source>
        <dbReference type="ARBA" id="ARBA00023235"/>
    </source>
</evidence>
<sequence>MIEIIPAIIPPSLNIVREKFSKVLGLVKKVQMDIVDGEYAPVKTWPFVDKNSDDLMKMARGEEKFPYIDDFILEIDMLIFHPIEYINDFISLGAKSFVIHIDSTDHIEECLDTIKNLGCAVGLGIKPSVDVDLLQPFLLKADFVQFMGNDKVGHNGIELDNSVINKIKYFHKKHPSTAIQIDIGVNEETIPKLKEAGVSRFISGSYIFNAPNIKEALTKLQNF</sequence>
<dbReference type="InterPro" id="IPR011060">
    <property type="entry name" value="RibuloseP-bd_barrel"/>
</dbReference>
<dbReference type="GO" id="GO:0046872">
    <property type="term" value="F:metal ion binding"/>
    <property type="evidence" value="ECO:0007669"/>
    <property type="project" value="UniProtKB-KW"/>
</dbReference>
<reference evidence="3 4" key="1">
    <citation type="journal article" date="2016" name="Nat. Commun.">
        <title>Thousands of microbial genomes shed light on interconnected biogeochemical processes in an aquifer system.</title>
        <authorList>
            <person name="Anantharaman K."/>
            <person name="Brown C.T."/>
            <person name="Hug L.A."/>
            <person name="Sharon I."/>
            <person name="Castelle C.J."/>
            <person name="Probst A.J."/>
            <person name="Thomas B.C."/>
            <person name="Singh A."/>
            <person name="Wilkins M.J."/>
            <person name="Karaoz U."/>
            <person name="Brodie E.L."/>
            <person name="Williams K.H."/>
            <person name="Hubbard S.S."/>
            <person name="Banfield J.F."/>
        </authorList>
    </citation>
    <scope>NUCLEOTIDE SEQUENCE [LARGE SCALE GENOMIC DNA]</scope>
</reference>
<dbReference type="STRING" id="1802758.A3A96_02520"/>
<keyword evidence="2" id="KW-0413">Isomerase</keyword>
<keyword evidence="1" id="KW-0479">Metal-binding</keyword>
<proteinExistence type="predicted"/>
<dbReference type="AlphaFoldDB" id="A0A1G2TZG8"/>
<dbReference type="GO" id="GO:0016857">
    <property type="term" value="F:racemase and epimerase activity, acting on carbohydrates and derivatives"/>
    <property type="evidence" value="ECO:0007669"/>
    <property type="project" value="InterPro"/>
</dbReference>
<protein>
    <recommendedName>
        <fullName evidence="5">Ribulose-phosphate 3-epimerase</fullName>
    </recommendedName>
</protein>
<evidence type="ECO:0000256" key="1">
    <source>
        <dbReference type="ARBA" id="ARBA00022723"/>
    </source>
</evidence>
<dbReference type="Pfam" id="PF00834">
    <property type="entry name" value="Ribul_P_3_epim"/>
    <property type="match status" value="1"/>
</dbReference>
<dbReference type="SUPFAM" id="SSF51366">
    <property type="entry name" value="Ribulose-phoshate binding barrel"/>
    <property type="match status" value="1"/>
</dbReference>
<gene>
    <name evidence="3" type="ORF">A3A96_02520</name>
</gene>
<comment type="caution">
    <text evidence="3">The sequence shown here is derived from an EMBL/GenBank/DDBJ whole genome shotgun (WGS) entry which is preliminary data.</text>
</comment>
<evidence type="ECO:0000313" key="4">
    <source>
        <dbReference type="Proteomes" id="UP000177707"/>
    </source>
</evidence>
<accession>A0A1G2TZG8</accession>